<dbReference type="EMBL" id="JAHRHJ020000006">
    <property type="protein sequence ID" value="KAH9312828.1"/>
    <property type="molecule type" value="Genomic_DNA"/>
</dbReference>
<keyword evidence="2" id="KW-1185">Reference proteome</keyword>
<protein>
    <submittedName>
        <fullName evidence="1">Uncharacterized protein</fullName>
    </submittedName>
</protein>
<gene>
    <name evidence="1" type="ORF">KI387_027863</name>
</gene>
<dbReference type="Proteomes" id="UP000824469">
    <property type="component" value="Unassembled WGS sequence"/>
</dbReference>
<reference evidence="1 2" key="1">
    <citation type="journal article" date="2021" name="Nat. Plants">
        <title>The Taxus genome provides insights into paclitaxel biosynthesis.</title>
        <authorList>
            <person name="Xiong X."/>
            <person name="Gou J."/>
            <person name="Liao Q."/>
            <person name="Li Y."/>
            <person name="Zhou Q."/>
            <person name="Bi G."/>
            <person name="Li C."/>
            <person name="Du R."/>
            <person name="Wang X."/>
            <person name="Sun T."/>
            <person name="Guo L."/>
            <person name="Liang H."/>
            <person name="Lu P."/>
            <person name="Wu Y."/>
            <person name="Zhang Z."/>
            <person name="Ro D.K."/>
            <person name="Shang Y."/>
            <person name="Huang S."/>
            <person name="Yan J."/>
        </authorList>
    </citation>
    <scope>NUCLEOTIDE SEQUENCE [LARGE SCALE GENOMIC DNA]</scope>
    <source>
        <strain evidence="1">Ta-2019</strain>
    </source>
</reference>
<evidence type="ECO:0000313" key="2">
    <source>
        <dbReference type="Proteomes" id="UP000824469"/>
    </source>
</evidence>
<comment type="caution">
    <text evidence="1">The sequence shown here is derived from an EMBL/GenBank/DDBJ whole genome shotgun (WGS) entry which is preliminary data.</text>
</comment>
<sequence length="237" mass="26111">MNLADYTVAILHIYLLWLQHPTHIVQRKPDPSREPCTVVWDVVWDDLMTVQLRNGKKDPPGSPPSRVILTIHHSPQESRIFESKETLRVIKCHRESRQAEEIRSAIQQVRNTYGPSHSVVQSQALEKKMARKPYAGVGAGTGASAGAALGLLTGMAAPITIPVMATFGALLGTASGQSMFDTDPDSIKNHDTKRGQQKDMECALSVPNSSYNKSASGKFINELTLVWSDKVCVFQDF</sequence>
<name>A0AA38L2L8_TAXCH</name>
<proteinExistence type="predicted"/>
<organism evidence="1 2">
    <name type="scientific">Taxus chinensis</name>
    <name type="common">Chinese yew</name>
    <name type="synonym">Taxus wallichiana var. chinensis</name>
    <dbReference type="NCBI Taxonomy" id="29808"/>
    <lineage>
        <taxon>Eukaryota</taxon>
        <taxon>Viridiplantae</taxon>
        <taxon>Streptophyta</taxon>
        <taxon>Embryophyta</taxon>
        <taxon>Tracheophyta</taxon>
        <taxon>Spermatophyta</taxon>
        <taxon>Pinopsida</taxon>
        <taxon>Pinidae</taxon>
        <taxon>Conifers II</taxon>
        <taxon>Cupressales</taxon>
        <taxon>Taxaceae</taxon>
        <taxon>Taxus</taxon>
    </lineage>
</organism>
<accession>A0AA38L2L8</accession>
<evidence type="ECO:0000313" key="1">
    <source>
        <dbReference type="EMBL" id="KAH9312828.1"/>
    </source>
</evidence>
<dbReference type="PANTHER" id="PTHR45523:SF6">
    <property type="entry name" value="OS02G0470400 PROTEIN"/>
    <property type="match status" value="1"/>
</dbReference>
<dbReference type="PANTHER" id="PTHR45523">
    <property type="entry name" value="TETRATRICOPEPTIDE REPEAT (TPR)-CONTAINING PROTEIN-RELATED"/>
    <property type="match status" value="1"/>
</dbReference>
<dbReference type="AlphaFoldDB" id="A0AA38L2L8"/>